<dbReference type="EMBL" id="NESQ01000565">
    <property type="protein sequence ID" value="PUU72346.1"/>
    <property type="molecule type" value="Genomic_DNA"/>
</dbReference>
<reference evidence="2 3" key="1">
    <citation type="submission" date="2017-04" db="EMBL/GenBank/DDBJ databases">
        <title>Draft genome sequence of Tuber borchii Vittad., a whitish edible truffle.</title>
        <authorList>
            <consortium name="DOE Joint Genome Institute"/>
            <person name="Murat C."/>
            <person name="Kuo A."/>
            <person name="Barry K.W."/>
            <person name="Clum A."/>
            <person name="Dockter R.B."/>
            <person name="Fauchery L."/>
            <person name="Iotti M."/>
            <person name="Kohler A."/>
            <person name="Labutti K."/>
            <person name="Lindquist E.A."/>
            <person name="Lipzen A."/>
            <person name="Ohm R.A."/>
            <person name="Wang M."/>
            <person name="Grigoriev I.V."/>
            <person name="Zambonelli A."/>
            <person name="Martin F.M."/>
        </authorList>
    </citation>
    <scope>NUCLEOTIDE SEQUENCE [LARGE SCALE GENOMIC DNA]</scope>
    <source>
        <strain evidence="2 3">Tbo3840</strain>
    </source>
</reference>
<proteinExistence type="predicted"/>
<evidence type="ECO:0000256" key="1">
    <source>
        <dbReference type="SAM" id="MobiDB-lite"/>
    </source>
</evidence>
<evidence type="ECO:0000313" key="2">
    <source>
        <dbReference type="EMBL" id="PUU72346.1"/>
    </source>
</evidence>
<keyword evidence="3" id="KW-1185">Reference proteome</keyword>
<evidence type="ECO:0000313" key="3">
    <source>
        <dbReference type="Proteomes" id="UP000244722"/>
    </source>
</evidence>
<organism evidence="2 3">
    <name type="scientific">Tuber borchii</name>
    <name type="common">White truffle</name>
    <dbReference type="NCBI Taxonomy" id="42251"/>
    <lineage>
        <taxon>Eukaryota</taxon>
        <taxon>Fungi</taxon>
        <taxon>Dikarya</taxon>
        <taxon>Ascomycota</taxon>
        <taxon>Pezizomycotina</taxon>
        <taxon>Pezizomycetes</taxon>
        <taxon>Pezizales</taxon>
        <taxon>Tuberaceae</taxon>
        <taxon>Tuber</taxon>
    </lineage>
</organism>
<sequence length="400" mass="44781">MQTTLHPGPYISRRLTITINTLLERGRARQEGRGNDGKLKRGFLGMNFPQNPRACSSSAGVLGNHRDIDISDGDGDFNDSRYSSGGKAAGSNPNRARMAWLRYNGLLQEKWRVSNHGNIADPHLHENYVPMKLNNSEGHYLYDSSSHTGEVYYLTPTTNQRGISIGRIHSRHGQQALIQHMRWSLEQRRLGTVNRVLEESAPTKSPPGGFPIGPDAIGVVGKQFGRGLHRYNEHSHWHSSITLQTKLFTSPDNSSKPAVTHMEYVNRIRSQKVASMYSNPDYALGELKSIRLIARRPAAKVDLHDIFRELTYRARMEKRPSLFTAASTSEKVLTDRHNEELRSPPFMPPSDEAPLARFGLEESNADSKDQVVDGIGEVNKVWRDIKVRKYGPGGGVALRG</sequence>
<protein>
    <submittedName>
        <fullName evidence="2">Uncharacterized protein</fullName>
    </submittedName>
</protein>
<comment type="caution">
    <text evidence="2">The sequence shown here is derived from an EMBL/GenBank/DDBJ whole genome shotgun (WGS) entry which is preliminary data.</text>
</comment>
<dbReference type="AlphaFoldDB" id="A0A2T6ZA71"/>
<dbReference type="Proteomes" id="UP000244722">
    <property type="component" value="Unassembled WGS sequence"/>
</dbReference>
<name>A0A2T6ZA71_TUBBO</name>
<feature type="region of interest" description="Disordered" evidence="1">
    <location>
        <begin position="70"/>
        <end position="92"/>
    </location>
</feature>
<accession>A0A2T6ZA71</accession>
<dbReference type="STRING" id="42251.A0A2T6ZA71"/>
<gene>
    <name evidence="2" type="ORF">B9Z19DRAFT_1069834</name>
</gene>